<evidence type="ECO:0000256" key="6">
    <source>
        <dbReference type="ARBA" id="ARBA00022723"/>
    </source>
</evidence>
<evidence type="ECO:0000256" key="4">
    <source>
        <dbReference type="ARBA" id="ARBA00007131"/>
    </source>
</evidence>
<comment type="cofactor">
    <cofactor evidence="3">
        <name>thiamine diphosphate</name>
        <dbReference type="ChEBI" id="CHEBI:58937"/>
    </cofactor>
</comment>
<dbReference type="InterPro" id="IPR005474">
    <property type="entry name" value="Transketolase_N"/>
</dbReference>
<dbReference type="AlphaFoldDB" id="A0A3M7HEX7"/>
<dbReference type="InterPro" id="IPR033247">
    <property type="entry name" value="Transketolase_fam"/>
</dbReference>
<keyword evidence="7" id="KW-0460">Magnesium</keyword>
<organism evidence="11 12">
    <name type="scientific">Hortaea werneckii</name>
    <name type="common">Black yeast</name>
    <name type="synonym">Cladosporium werneckii</name>
    <dbReference type="NCBI Taxonomy" id="91943"/>
    <lineage>
        <taxon>Eukaryota</taxon>
        <taxon>Fungi</taxon>
        <taxon>Dikarya</taxon>
        <taxon>Ascomycota</taxon>
        <taxon>Pezizomycotina</taxon>
        <taxon>Dothideomycetes</taxon>
        <taxon>Dothideomycetidae</taxon>
        <taxon>Mycosphaerellales</taxon>
        <taxon>Teratosphaeriaceae</taxon>
        <taxon>Hortaea</taxon>
    </lineage>
</organism>
<comment type="similarity">
    <text evidence="4">Belongs to the transketolase family.</text>
</comment>
<keyword evidence="5" id="KW-0808">Transferase</keyword>
<feature type="domain" description="Transketolase-like pyrimidine-binding" evidence="10">
    <location>
        <begin position="405"/>
        <end position="578"/>
    </location>
</feature>
<name>A0A3M7HEX7_HORWE</name>
<keyword evidence="8" id="KW-0786">Thiamine pyrophosphate</keyword>
<dbReference type="CDD" id="cd02012">
    <property type="entry name" value="TPP_TK"/>
    <property type="match status" value="1"/>
</dbReference>
<evidence type="ECO:0000259" key="10">
    <source>
        <dbReference type="SMART" id="SM00861"/>
    </source>
</evidence>
<feature type="compositionally biased region" description="Polar residues" evidence="9">
    <location>
        <begin position="36"/>
        <end position="45"/>
    </location>
</feature>
<feature type="region of interest" description="Disordered" evidence="9">
    <location>
        <begin position="1"/>
        <end position="45"/>
    </location>
</feature>
<dbReference type="Proteomes" id="UP000281468">
    <property type="component" value="Unassembled WGS sequence"/>
</dbReference>
<dbReference type="PANTHER" id="PTHR43522">
    <property type="entry name" value="TRANSKETOLASE"/>
    <property type="match status" value="1"/>
</dbReference>
<evidence type="ECO:0000313" key="11">
    <source>
        <dbReference type="EMBL" id="RMZ11829.1"/>
    </source>
</evidence>
<reference evidence="11 12" key="1">
    <citation type="journal article" date="2018" name="BMC Genomics">
        <title>Genomic evidence for intraspecific hybridization in a clonal and extremely halotolerant yeast.</title>
        <authorList>
            <person name="Gostincar C."/>
            <person name="Stajich J.E."/>
            <person name="Zupancic J."/>
            <person name="Zalar P."/>
            <person name="Gunde-Cimerman N."/>
        </authorList>
    </citation>
    <scope>NUCLEOTIDE SEQUENCE [LARGE SCALE GENOMIC DNA]</scope>
    <source>
        <strain evidence="11 12">EXF-171</strain>
    </source>
</reference>
<dbReference type="SMART" id="SM00861">
    <property type="entry name" value="Transket_pyr"/>
    <property type="match status" value="1"/>
</dbReference>
<protein>
    <recommendedName>
        <fullName evidence="10">Transketolase-like pyrimidine-binding domain-containing protein</fullName>
    </recommendedName>
</protein>
<comment type="caution">
    <text evidence="11">The sequence shown here is derived from an EMBL/GenBank/DDBJ whole genome shotgun (WGS) entry which is preliminary data.</text>
</comment>
<dbReference type="Pfam" id="PF02779">
    <property type="entry name" value="Transket_pyr"/>
    <property type="match status" value="1"/>
</dbReference>
<evidence type="ECO:0000256" key="1">
    <source>
        <dbReference type="ARBA" id="ARBA00001941"/>
    </source>
</evidence>
<dbReference type="Pfam" id="PF00456">
    <property type="entry name" value="Transketolase_N"/>
    <property type="match status" value="1"/>
</dbReference>
<dbReference type="PROSITE" id="PS00802">
    <property type="entry name" value="TRANSKETOLASE_2"/>
    <property type="match status" value="1"/>
</dbReference>
<dbReference type="Pfam" id="PF22613">
    <property type="entry name" value="Transketolase_C_1"/>
    <property type="match status" value="1"/>
</dbReference>
<proteinExistence type="inferred from homology"/>
<dbReference type="InterPro" id="IPR055152">
    <property type="entry name" value="Transketolase-like_C_2"/>
</dbReference>
<evidence type="ECO:0000256" key="3">
    <source>
        <dbReference type="ARBA" id="ARBA00001964"/>
    </source>
</evidence>
<evidence type="ECO:0000313" key="12">
    <source>
        <dbReference type="Proteomes" id="UP000281468"/>
    </source>
</evidence>
<dbReference type="EMBL" id="QWIQ01000056">
    <property type="protein sequence ID" value="RMZ11829.1"/>
    <property type="molecule type" value="Genomic_DNA"/>
</dbReference>
<dbReference type="Gene3D" id="3.40.50.970">
    <property type="match status" value="2"/>
</dbReference>
<evidence type="ECO:0000256" key="7">
    <source>
        <dbReference type="ARBA" id="ARBA00022842"/>
    </source>
</evidence>
<dbReference type="GO" id="GO:0004802">
    <property type="term" value="F:transketolase activity"/>
    <property type="evidence" value="ECO:0007669"/>
    <property type="project" value="TreeGrafter"/>
</dbReference>
<dbReference type="SUPFAM" id="SSF52518">
    <property type="entry name" value="Thiamin diphosphate-binding fold (THDP-binding)"/>
    <property type="match status" value="2"/>
</dbReference>
<dbReference type="GO" id="GO:0006098">
    <property type="term" value="P:pentose-phosphate shunt"/>
    <property type="evidence" value="ECO:0007669"/>
    <property type="project" value="TreeGrafter"/>
</dbReference>
<dbReference type="InterPro" id="IPR029061">
    <property type="entry name" value="THDP-binding"/>
</dbReference>
<evidence type="ECO:0000256" key="5">
    <source>
        <dbReference type="ARBA" id="ARBA00022679"/>
    </source>
</evidence>
<dbReference type="SUPFAM" id="SSF52922">
    <property type="entry name" value="TK C-terminal domain-like"/>
    <property type="match status" value="1"/>
</dbReference>
<keyword evidence="6" id="KW-0479">Metal-binding</keyword>
<comment type="cofactor">
    <cofactor evidence="2">
        <name>Mg(2+)</name>
        <dbReference type="ChEBI" id="CHEBI:18420"/>
    </cofactor>
</comment>
<evidence type="ECO:0000256" key="2">
    <source>
        <dbReference type="ARBA" id="ARBA00001946"/>
    </source>
</evidence>
<dbReference type="PANTHER" id="PTHR43522:SF6">
    <property type="entry name" value="TRANSKETOLASE-LIKE PYRIMIDINE-BINDING DOMAIN-CONTAINING PROTEIN-RELATED"/>
    <property type="match status" value="1"/>
</dbReference>
<evidence type="ECO:0000256" key="9">
    <source>
        <dbReference type="SAM" id="MobiDB-lite"/>
    </source>
</evidence>
<dbReference type="InterPro" id="IPR020826">
    <property type="entry name" value="Transketolase_BS"/>
</dbReference>
<gene>
    <name evidence="11" type="ORF">D0862_02827</name>
</gene>
<dbReference type="InterPro" id="IPR009014">
    <property type="entry name" value="Transketo_C/PFOR_II"/>
</dbReference>
<dbReference type="CDD" id="cd07033">
    <property type="entry name" value="TPP_PYR_DXS_TK_like"/>
    <property type="match status" value="1"/>
</dbReference>
<sequence>MAIKNTTHPSGLEAPKITQDMKSTKTQDAAEPPLNGHSNPSTNAKSLSEDEFAVLSLRNLLFDICNQYGGGHGGSAIGMAAIGVALFKYIMRYNPSNPSWFDRDRFVLSNGHAAMFLYALNHLVGFENFTMDELKSYGSAKTDGYRTICHAHPEVEVPGVEVTTGPLGQGVANAVGLAIASKNLAAQYNRPGYDIVRSRIYCMTCDGCLMEGVALEAVALAGHLQLNNLVLLYDNNQVTCDGPLDWINTEDINAKMRACGWYVLDIADGSYDVQSIVTALNHSHAVVEKPVFINIRTVIGVGTSVAGTAKAHHGAFEAKTVADSKKAAGQDPSTSHEVPERALSYFRERKSFGKRLESDWDDLVRRYGEAHPVLHHTFQQRREGNVPGEVNDLLASFDTSQMSSLATREANGLIMEKLWASWNALCGGGADLANSNKIYQSVNDVLLPTNYGGRYIRYGIREHAMASVSNGLAAYNPGTFVPITATFLMFYLYGAPGVRMGALSGFQTIHLATHDSFAEGQNGPTHQPVEVDSLYRAMPNLTYFRPCDAEEVLASWQYALSTRTRPTMISLGRDPVGLIPNTSRTRALRGAYVIQEDDTADLTLVSCGTALHHVVSASKILEGMGIKSRIVSAPSLDIFQDQDKEYRESVFLRNGRPIISVEEYVATTWARYVTASIGMTTFGYSASGPSNYNRFGLDAAGITTKVQKYLGRLAGKDAMEDGWQQL</sequence>
<accession>A0A3M7HEX7</accession>
<dbReference type="GO" id="GO:0005634">
    <property type="term" value="C:nucleus"/>
    <property type="evidence" value="ECO:0007669"/>
    <property type="project" value="TreeGrafter"/>
</dbReference>
<comment type="cofactor">
    <cofactor evidence="1">
        <name>Co(2+)</name>
        <dbReference type="ChEBI" id="CHEBI:48828"/>
    </cofactor>
</comment>
<dbReference type="Gene3D" id="3.40.50.920">
    <property type="match status" value="1"/>
</dbReference>
<dbReference type="GO" id="GO:0046872">
    <property type="term" value="F:metal ion binding"/>
    <property type="evidence" value="ECO:0007669"/>
    <property type="project" value="UniProtKB-KW"/>
</dbReference>
<evidence type="ECO:0000256" key="8">
    <source>
        <dbReference type="ARBA" id="ARBA00023052"/>
    </source>
</evidence>
<dbReference type="GO" id="GO:0005829">
    <property type="term" value="C:cytosol"/>
    <property type="evidence" value="ECO:0007669"/>
    <property type="project" value="TreeGrafter"/>
</dbReference>
<dbReference type="InterPro" id="IPR005475">
    <property type="entry name" value="Transketolase-like_Pyr-bd"/>
</dbReference>